<keyword evidence="3" id="KW-0862">Zinc</keyword>
<feature type="domain" description="SMP-30/Gluconolactonase/LRE-like region" evidence="4">
    <location>
        <begin position="19"/>
        <end position="258"/>
    </location>
</feature>
<organism evidence="5 6">
    <name type="scientific">Novosphingobium chloroacetimidivorans</name>
    <dbReference type="NCBI Taxonomy" id="1428314"/>
    <lineage>
        <taxon>Bacteria</taxon>
        <taxon>Pseudomonadati</taxon>
        <taxon>Pseudomonadota</taxon>
        <taxon>Alphaproteobacteria</taxon>
        <taxon>Sphingomonadales</taxon>
        <taxon>Sphingomonadaceae</taxon>
        <taxon>Novosphingobium</taxon>
    </lineage>
</organism>
<comment type="caution">
    <text evidence="5">The sequence shown here is derived from an EMBL/GenBank/DDBJ whole genome shotgun (WGS) entry which is preliminary data.</text>
</comment>
<dbReference type="InterPro" id="IPR005511">
    <property type="entry name" value="SMP-30"/>
</dbReference>
<protein>
    <submittedName>
        <fullName evidence="5">Sugar lactone lactonase YvrE</fullName>
    </submittedName>
</protein>
<dbReference type="InterPro" id="IPR011042">
    <property type="entry name" value="6-blade_b-propeller_TolB-like"/>
</dbReference>
<sequence length="299" mass="32203">MTEATAEAFTKIASGLYLEGLAVDHERDVIWYSDVIAGGIHGVKPDGAKVATLNKGRMWTGGVIMNADGCVLSTGEGGIMWNHPESGASGWLLDAIGGKPINGINEMAPDGEGGLFFGTSDLERVIQGEPARPSQIYHLSASRELTRLADGVGFSNGIMFDAQRRRFYCNDTFRGTWAFDVGEQFALSNKQGWLDKEDADGMALDAEGNLWITGFRSNFLERMAPDGSPLARYETPAGAITQLRFGGADMRDVYFTSVPADGGDTLKDGGQITAENSFLFRGRSDTPGLRIEPVRFSVG</sequence>
<dbReference type="PRINTS" id="PR01790">
    <property type="entry name" value="SMP30FAMILY"/>
</dbReference>
<keyword evidence="3" id="KW-0479">Metal-binding</keyword>
<dbReference type="GO" id="GO:0005509">
    <property type="term" value="F:calcium ion binding"/>
    <property type="evidence" value="ECO:0007669"/>
    <property type="project" value="TreeGrafter"/>
</dbReference>
<evidence type="ECO:0000259" key="4">
    <source>
        <dbReference type="Pfam" id="PF08450"/>
    </source>
</evidence>
<evidence type="ECO:0000313" key="6">
    <source>
        <dbReference type="Proteomes" id="UP000555448"/>
    </source>
</evidence>
<comment type="cofactor">
    <cofactor evidence="3">
        <name>Zn(2+)</name>
        <dbReference type="ChEBI" id="CHEBI:29105"/>
    </cofactor>
    <text evidence="3">Binds 1 divalent metal cation per subunit.</text>
</comment>
<dbReference type="RefSeq" id="WP_184242855.1">
    <property type="nucleotide sequence ID" value="NZ_JACHLR010000003.1"/>
</dbReference>
<proteinExistence type="inferred from homology"/>
<dbReference type="PANTHER" id="PTHR10907:SF47">
    <property type="entry name" value="REGUCALCIN"/>
    <property type="match status" value="1"/>
</dbReference>
<evidence type="ECO:0000256" key="3">
    <source>
        <dbReference type="PIRSR" id="PIRSR605511-2"/>
    </source>
</evidence>
<dbReference type="PANTHER" id="PTHR10907">
    <property type="entry name" value="REGUCALCIN"/>
    <property type="match status" value="1"/>
</dbReference>
<feature type="binding site" evidence="3">
    <location>
        <position position="200"/>
    </location>
    <ligand>
        <name>a divalent metal cation</name>
        <dbReference type="ChEBI" id="CHEBI:60240"/>
    </ligand>
</feature>
<dbReference type="AlphaFoldDB" id="A0A7W7K8P7"/>
<evidence type="ECO:0000256" key="2">
    <source>
        <dbReference type="PIRSR" id="PIRSR605511-1"/>
    </source>
</evidence>
<dbReference type="GO" id="GO:0004341">
    <property type="term" value="F:gluconolactonase activity"/>
    <property type="evidence" value="ECO:0007669"/>
    <property type="project" value="TreeGrafter"/>
</dbReference>
<feature type="binding site" evidence="3">
    <location>
        <position position="105"/>
    </location>
    <ligand>
        <name>substrate</name>
    </ligand>
</feature>
<dbReference type="SUPFAM" id="SSF63829">
    <property type="entry name" value="Calcium-dependent phosphotriesterase"/>
    <property type="match status" value="1"/>
</dbReference>
<dbReference type="Gene3D" id="2.120.10.30">
    <property type="entry name" value="TolB, C-terminal domain"/>
    <property type="match status" value="1"/>
</dbReference>
<evidence type="ECO:0000313" key="5">
    <source>
        <dbReference type="EMBL" id="MBB4857568.1"/>
    </source>
</evidence>
<accession>A0A7W7K8P7</accession>
<dbReference type="Pfam" id="PF08450">
    <property type="entry name" value="SGL"/>
    <property type="match status" value="1"/>
</dbReference>
<comment type="similarity">
    <text evidence="1">Belongs to the SMP-30/CGR1 family.</text>
</comment>
<dbReference type="EMBL" id="JACHLR010000003">
    <property type="protein sequence ID" value="MBB4857568.1"/>
    <property type="molecule type" value="Genomic_DNA"/>
</dbReference>
<keyword evidence="6" id="KW-1185">Reference proteome</keyword>
<name>A0A7W7K8P7_9SPHN</name>
<dbReference type="InterPro" id="IPR013658">
    <property type="entry name" value="SGL"/>
</dbReference>
<reference evidence="5 6" key="1">
    <citation type="submission" date="2020-08" db="EMBL/GenBank/DDBJ databases">
        <title>Functional genomics of gut bacteria from endangered species of beetles.</title>
        <authorList>
            <person name="Carlos-Shanley C."/>
        </authorList>
    </citation>
    <scope>NUCLEOTIDE SEQUENCE [LARGE SCALE GENOMIC DNA]</scope>
    <source>
        <strain evidence="5 6">S00245</strain>
    </source>
</reference>
<feature type="binding site" evidence="3">
    <location>
        <position position="156"/>
    </location>
    <ligand>
        <name>a divalent metal cation</name>
        <dbReference type="ChEBI" id="CHEBI:60240"/>
    </ligand>
</feature>
<feature type="active site" description="Proton donor/acceptor" evidence="2">
    <location>
        <position position="200"/>
    </location>
</feature>
<feature type="binding site" evidence="3">
    <location>
        <position position="123"/>
    </location>
    <ligand>
        <name>substrate</name>
    </ligand>
</feature>
<dbReference type="GO" id="GO:0019853">
    <property type="term" value="P:L-ascorbic acid biosynthetic process"/>
    <property type="evidence" value="ECO:0007669"/>
    <property type="project" value="TreeGrafter"/>
</dbReference>
<evidence type="ECO:0000256" key="1">
    <source>
        <dbReference type="ARBA" id="ARBA00008853"/>
    </source>
</evidence>
<gene>
    <name evidence="5" type="ORF">HNO88_000879</name>
</gene>
<dbReference type="Proteomes" id="UP000555448">
    <property type="component" value="Unassembled WGS sequence"/>
</dbReference>